<dbReference type="EMBL" id="LR796667">
    <property type="protein sequence ID" value="CAB4158120.1"/>
    <property type="molecule type" value="Genomic_DNA"/>
</dbReference>
<accession>A0A6J5NEH7</accession>
<name>A0A6J5NEH7_9CAUD</name>
<sequence length="172" mass="18467">MACTLLTGYTDPTCYDLQGGVKEFWIGAYNSTLTAVFGTDNIIGSFSAGTSSFNKFEQGIEQGTYNFSTEINNENGSIVYSQTAMLNLKGMDAADINRLRTLGQGRWRVAVKDNNDNYILLGYRNGLRVSELSGGIGKSMGDMVGSMLTLLGKDKEAGLELSTLAATQLGIS</sequence>
<proteinExistence type="predicted"/>
<gene>
    <name evidence="1" type="ORF">UFOVP695_14</name>
</gene>
<evidence type="ECO:0000313" key="1">
    <source>
        <dbReference type="EMBL" id="CAB4158120.1"/>
    </source>
</evidence>
<reference evidence="1" key="1">
    <citation type="submission" date="2020-04" db="EMBL/GenBank/DDBJ databases">
        <authorList>
            <person name="Chiriac C."/>
            <person name="Salcher M."/>
            <person name="Ghai R."/>
            <person name="Kavagutti S V."/>
        </authorList>
    </citation>
    <scope>NUCLEOTIDE SEQUENCE</scope>
</reference>
<organism evidence="1">
    <name type="scientific">uncultured Caudovirales phage</name>
    <dbReference type="NCBI Taxonomy" id="2100421"/>
    <lineage>
        <taxon>Viruses</taxon>
        <taxon>Duplodnaviria</taxon>
        <taxon>Heunggongvirae</taxon>
        <taxon>Uroviricota</taxon>
        <taxon>Caudoviricetes</taxon>
        <taxon>Peduoviridae</taxon>
        <taxon>Maltschvirus</taxon>
        <taxon>Maltschvirus maltsch</taxon>
    </lineage>
</organism>
<protein>
    <submittedName>
        <fullName evidence="1">Uncharacterized protein</fullName>
    </submittedName>
</protein>